<sequence length="333" mass="37045">MITVGVIGATGTTGGVVVEGLLSSPTDFAVISFTRESSVNSPANLRLKEKGVQIVGYELNGPRESLVELLKEIDVLIYCIAWEHLHLQIPFIEAAKAAGVKRFVPSEWVGPAPKGVIDIKDKKLDILGVIQRNRLPYTIIDVGCWYQVWVPKVPSGRSDHAHSTYIDHRIVGDGNVGFALTDMSDIGKYVAQIIADSRTINRHVLAYTEVLSMNEIWDVMARASGEVPPKDYVSEEELHDIIAWCRKRLEASSKPLSDPSNIMDTANFNMGQYRLSWCVRGDNTPEYADYLGYLNFWELFPDLPKGRSLEAFYQEVLRGTVLGLTATVSTEDK</sequence>
<keyword evidence="1" id="KW-0521">NADP</keyword>
<feature type="domain" description="NmrA-like" evidence="3">
    <location>
        <begin position="3"/>
        <end position="242"/>
    </location>
</feature>
<dbReference type="Proteomes" id="UP000191408">
    <property type="component" value="Unassembled WGS sequence"/>
</dbReference>
<organism evidence="4 5">
    <name type="scientific">Penicillium polonicum</name>
    <dbReference type="NCBI Taxonomy" id="60169"/>
    <lineage>
        <taxon>Eukaryota</taxon>
        <taxon>Fungi</taxon>
        <taxon>Dikarya</taxon>
        <taxon>Ascomycota</taxon>
        <taxon>Pezizomycotina</taxon>
        <taxon>Eurotiomycetes</taxon>
        <taxon>Eurotiomycetidae</taxon>
        <taxon>Eurotiales</taxon>
        <taxon>Aspergillaceae</taxon>
        <taxon>Penicillium</taxon>
    </lineage>
</organism>
<keyword evidence="5" id="KW-1185">Reference proteome</keyword>
<dbReference type="AlphaFoldDB" id="A0A1V6N9H0"/>
<evidence type="ECO:0000313" key="5">
    <source>
        <dbReference type="Proteomes" id="UP000191408"/>
    </source>
</evidence>
<dbReference type="PANTHER" id="PTHR47706">
    <property type="entry name" value="NMRA-LIKE FAMILY PROTEIN"/>
    <property type="match status" value="1"/>
</dbReference>
<dbReference type="InterPro" id="IPR051609">
    <property type="entry name" value="NmrA/Isoflavone_reductase-like"/>
</dbReference>
<dbReference type="InterPro" id="IPR036291">
    <property type="entry name" value="NAD(P)-bd_dom_sf"/>
</dbReference>
<keyword evidence="2" id="KW-0560">Oxidoreductase</keyword>
<reference evidence="5" key="1">
    <citation type="journal article" date="2017" name="Nat. Microbiol.">
        <title>Global analysis of biosynthetic gene clusters reveals vast potential of secondary metabolite production in Penicillium species.</title>
        <authorList>
            <person name="Nielsen J.C."/>
            <person name="Grijseels S."/>
            <person name="Prigent S."/>
            <person name="Ji B."/>
            <person name="Dainat J."/>
            <person name="Nielsen K.F."/>
            <person name="Frisvad J.C."/>
            <person name="Workman M."/>
            <person name="Nielsen J."/>
        </authorList>
    </citation>
    <scope>NUCLEOTIDE SEQUENCE [LARGE SCALE GENOMIC DNA]</scope>
    <source>
        <strain evidence="5">IBT 4502</strain>
    </source>
</reference>
<dbReference type="EMBL" id="MDYM01000017">
    <property type="protein sequence ID" value="OQD61285.1"/>
    <property type="molecule type" value="Genomic_DNA"/>
</dbReference>
<evidence type="ECO:0000256" key="2">
    <source>
        <dbReference type="ARBA" id="ARBA00023002"/>
    </source>
</evidence>
<dbReference type="Gene3D" id="3.40.50.720">
    <property type="entry name" value="NAD(P)-binding Rossmann-like Domain"/>
    <property type="match status" value="1"/>
</dbReference>
<protein>
    <recommendedName>
        <fullName evidence="3">NmrA-like domain-containing protein</fullName>
    </recommendedName>
</protein>
<dbReference type="Pfam" id="PF05368">
    <property type="entry name" value="NmrA"/>
    <property type="match status" value="1"/>
</dbReference>
<evidence type="ECO:0000313" key="4">
    <source>
        <dbReference type="EMBL" id="OQD61285.1"/>
    </source>
</evidence>
<dbReference type="OrthoDB" id="419598at2759"/>
<gene>
    <name evidence="4" type="ORF">PENPOL_c017G05450</name>
</gene>
<evidence type="ECO:0000256" key="1">
    <source>
        <dbReference type="ARBA" id="ARBA00022857"/>
    </source>
</evidence>
<dbReference type="PANTHER" id="PTHR47706:SF9">
    <property type="entry name" value="NMRA-LIKE DOMAIN-CONTAINING PROTEIN-RELATED"/>
    <property type="match status" value="1"/>
</dbReference>
<dbReference type="GO" id="GO:0016491">
    <property type="term" value="F:oxidoreductase activity"/>
    <property type="evidence" value="ECO:0007669"/>
    <property type="project" value="UniProtKB-KW"/>
</dbReference>
<comment type="caution">
    <text evidence="4">The sequence shown here is derived from an EMBL/GenBank/DDBJ whole genome shotgun (WGS) entry which is preliminary data.</text>
</comment>
<dbReference type="SUPFAM" id="SSF51735">
    <property type="entry name" value="NAD(P)-binding Rossmann-fold domains"/>
    <property type="match status" value="1"/>
</dbReference>
<dbReference type="InterPro" id="IPR008030">
    <property type="entry name" value="NmrA-like"/>
</dbReference>
<name>A0A1V6N9H0_PENPO</name>
<proteinExistence type="predicted"/>
<dbReference type="Gene3D" id="3.90.25.10">
    <property type="entry name" value="UDP-galactose 4-epimerase, domain 1"/>
    <property type="match status" value="1"/>
</dbReference>
<accession>A0A1V6N9H0</accession>
<dbReference type="STRING" id="60169.A0A1V6N9H0"/>
<evidence type="ECO:0000259" key="3">
    <source>
        <dbReference type="Pfam" id="PF05368"/>
    </source>
</evidence>